<dbReference type="EMBL" id="MHIY01000025">
    <property type="protein sequence ID" value="OGY59388.1"/>
    <property type="molecule type" value="Genomic_DNA"/>
</dbReference>
<keyword evidence="6" id="KW-0479">Metal-binding</keyword>
<keyword evidence="8" id="KW-0067">ATP-binding</keyword>
<accession>A0A1G1Z426</accession>
<evidence type="ECO:0000256" key="6">
    <source>
        <dbReference type="ARBA" id="ARBA00022723"/>
    </source>
</evidence>
<reference evidence="11 12" key="1">
    <citation type="journal article" date="2016" name="Nat. Commun.">
        <title>Thousands of microbial genomes shed light on interconnected biogeochemical processes in an aquifer system.</title>
        <authorList>
            <person name="Anantharaman K."/>
            <person name="Brown C.T."/>
            <person name="Hug L.A."/>
            <person name="Sharon I."/>
            <person name="Castelle C.J."/>
            <person name="Probst A.J."/>
            <person name="Thomas B.C."/>
            <person name="Singh A."/>
            <person name="Wilkins M.J."/>
            <person name="Karaoz U."/>
            <person name="Brodie E.L."/>
            <person name="Williams K.H."/>
            <person name="Hubbard S.S."/>
            <person name="Banfield J.F."/>
        </authorList>
    </citation>
    <scope>NUCLEOTIDE SEQUENCE [LARGE SCALE GENOMIC DNA]</scope>
</reference>
<keyword evidence="11" id="KW-0808">Transferase</keyword>
<evidence type="ECO:0000256" key="3">
    <source>
        <dbReference type="ARBA" id="ARBA00019010"/>
    </source>
</evidence>
<dbReference type="Proteomes" id="UP000178744">
    <property type="component" value="Unassembled WGS sequence"/>
</dbReference>
<gene>
    <name evidence="11" type="ORF">A3B23_03810</name>
</gene>
<evidence type="ECO:0000256" key="10">
    <source>
        <dbReference type="ARBA" id="ARBA00032441"/>
    </source>
</evidence>
<evidence type="ECO:0000256" key="8">
    <source>
        <dbReference type="ARBA" id="ARBA00022840"/>
    </source>
</evidence>
<protein>
    <recommendedName>
        <fullName evidence="3">tRNA threonylcarbamoyladenosine biosynthesis protein TsaE</fullName>
    </recommendedName>
    <alternativeName>
        <fullName evidence="10">t(6)A37 threonylcarbamoyladenosine biosynthesis protein TsaE</fullName>
    </alternativeName>
</protein>
<dbReference type="AlphaFoldDB" id="A0A1G1Z426"/>
<dbReference type="NCBIfam" id="TIGR00150">
    <property type="entry name" value="T6A_YjeE"/>
    <property type="match status" value="1"/>
</dbReference>
<dbReference type="Gene3D" id="3.40.50.300">
    <property type="entry name" value="P-loop containing nucleotide triphosphate hydrolases"/>
    <property type="match status" value="1"/>
</dbReference>
<dbReference type="STRING" id="1797690.A3B23_03810"/>
<comment type="caution">
    <text evidence="11">The sequence shown here is derived from an EMBL/GenBank/DDBJ whole genome shotgun (WGS) entry which is preliminary data.</text>
</comment>
<evidence type="ECO:0000256" key="5">
    <source>
        <dbReference type="ARBA" id="ARBA00022694"/>
    </source>
</evidence>
<keyword evidence="9" id="KW-0460">Magnesium</keyword>
<evidence type="ECO:0000256" key="1">
    <source>
        <dbReference type="ARBA" id="ARBA00004496"/>
    </source>
</evidence>
<organism evidence="11 12">
    <name type="scientific">Candidatus Colwellbacteria bacterium RIFCSPLOWO2_01_FULL_48_10</name>
    <dbReference type="NCBI Taxonomy" id="1797690"/>
    <lineage>
        <taxon>Bacteria</taxon>
        <taxon>Candidatus Colwelliibacteriota</taxon>
    </lineage>
</organism>
<dbReference type="InterPro" id="IPR027417">
    <property type="entry name" value="P-loop_NTPase"/>
</dbReference>
<keyword evidence="5" id="KW-0819">tRNA processing</keyword>
<dbReference type="InterPro" id="IPR003442">
    <property type="entry name" value="T6A_TsaE"/>
</dbReference>
<dbReference type="GO" id="GO:0046872">
    <property type="term" value="F:metal ion binding"/>
    <property type="evidence" value="ECO:0007669"/>
    <property type="project" value="UniProtKB-KW"/>
</dbReference>
<dbReference type="SUPFAM" id="SSF52540">
    <property type="entry name" value="P-loop containing nucleoside triphosphate hydrolases"/>
    <property type="match status" value="1"/>
</dbReference>
<evidence type="ECO:0000256" key="4">
    <source>
        <dbReference type="ARBA" id="ARBA00022490"/>
    </source>
</evidence>
<comment type="similarity">
    <text evidence="2">Belongs to the TsaE family.</text>
</comment>
<keyword evidence="4" id="KW-0963">Cytoplasm</keyword>
<sequence>MAINKLLKSPRETAALARTLAQVFMYLGPSHKGATVVGLVGDLGAGKTSFTKTFLRTFGVKTHVVSPTFVIMRSFALPARKRNGFRAAHHVDAYRIDARALKQMNFGEYLADSRNIILIEWADRIKKALPKSTFWIEMGHGRHHKERIFSLKFKD</sequence>
<evidence type="ECO:0000256" key="2">
    <source>
        <dbReference type="ARBA" id="ARBA00007599"/>
    </source>
</evidence>
<keyword evidence="7" id="KW-0547">Nucleotide-binding</keyword>
<dbReference type="GO" id="GO:0005737">
    <property type="term" value="C:cytoplasm"/>
    <property type="evidence" value="ECO:0007669"/>
    <property type="project" value="UniProtKB-SubCell"/>
</dbReference>
<dbReference type="PANTHER" id="PTHR33540:SF2">
    <property type="entry name" value="TRNA THREONYLCARBAMOYLADENOSINE BIOSYNTHESIS PROTEIN TSAE"/>
    <property type="match status" value="1"/>
</dbReference>
<proteinExistence type="inferred from homology"/>
<evidence type="ECO:0000313" key="12">
    <source>
        <dbReference type="Proteomes" id="UP000178744"/>
    </source>
</evidence>
<dbReference type="GO" id="GO:0016740">
    <property type="term" value="F:transferase activity"/>
    <property type="evidence" value="ECO:0007669"/>
    <property type="project" value="UniProtKB-KW"/>
</dbReference>
<comment type="subcellular location">
    <subcellularLocation>
        <location evidence="1">Cytoplasm</location>
    </subcellularLocation>
</comment>
<evidence type="ECO:0000256" key="7">
    <source>
        <dbReference type="ARBA" id="ARBA00022741"/>
    </source>
</evidence>
<dbReference type="GO" id="GO:0002949">
    <property type="term" value="P:tRNA threonylcarbamoyladenosine modification"/>
    <property type="evidence" value="ECO:0007669"/>
    <property type="project" value="InterPro"/>
</dbReference>
<evidence type="ECO:0000313" key="11">
    <source>
        <dbReference type="EMBL" id="OGY59388.1"/>
    </source>
</evidence>
<evidence type="ECO:0000256" key="9">
    <source>
        <dbReference type="ARBA" id="ARBA00022842"/>
    </source>
</evidence>
<dbReference type="PANTHER" id="PTHR33540">
    <property type="entry name" value="TRNA THREONYLCARBAMOYLADENOSINE BIOSYNTHESIS PROTEIN TSAE"/>
    <property type="match status" value="1"/>
</dbReference>
<dbReference type="Pfam" id="PF02367">
    <property type="entry name" value="TsaE"/>
    <property type="match status" value="1"/>
</dbReference>
<dbReference type="GO" id="GO:0005524">
    <property type="term" value="F:ATP binding"/>
    <property type="evidence" value="ECO:0007669"/>
    <property type="project" value="UniProtKB-KW"/>
</dbReference>
<name>A0A1G1Z426_9BACT</name>